<feature type="transmembrane region" description="Helical" evidence="1">
    <location>
        <begin position="46"/>
        <end position="64"/>
    </location>
</feature>
<dbReference type="EMBL" id="JAESWA010000023">
    <property type="protein sequence ID" value="MBL4933190.1"/>
    <property type="molecule type" value="Genomic_DNA"/>
</dbReference>
<dbReference type="Pfam" id="PF10882">
    <property type="entry name" value="bPH_5"/>
    <property type="match status" value="1"/>
</dbReference>
<protein>
    <submittedName>
        <fullName evidence="3">DUF3784 domain-containing protein</fullName>
    </submittedName>
</protein>
<dbReference type="AlphaFoldDB" id="A0A937FHM8"/>
<feature type="transmembrane region" description="Helical" evidence="1">
    <location>
        <begin position="6"/>
        <end position="25"/>
    </location>
</feature>
<evidence type="ECO:0000313" key="4">
    <source>
        <dbReference type="Proteomes" id="UP000623681"/>
    </source>
</evidence>
<dbReference type="Pfam" id="PF12650">
    <property type="entry name" value="DUF3784"/>
    <property type="match status" value="1"/>
</dbReference>
<evidence type="ECO:0000259" key="2">
    <source>
        <dbReference type="Pfam" id="PF10882"/>
    </source>
</evidence>
<keyword evidence="1" id="KW-1133">Transmembrane helix</keyword>
<dbReference type="Proteomes" id="UP000623681">
    <property type="component" value="Unassembled WGS sequence"/>
</dbReference>
<accession>A0A937FHM8</accession>
<dbReference type="InterPro" id="IPR017259">
    <property type="entry name" value="UCP037672"/>
</dbReference>
<dbReference type="InterPro" id="IPR027783">
    <property type="entry name" value="Bacterial_PH-related"/>
</dbReference>
<dbReference type="RefSeq" id="WP_202768572.1">
    <property type="nucleotide sequence ID" value="NZ_JAESWA010000023.1"/>
</dbReference>
<gene>
    <name evidence="3" type="ORF">JK634_15355</name>
</gene>
<keyword evidence="1" id="KW-0812">Transmembrane</keyword>
<name>A0A937FHM8_9CLOT</name>
<evidence type="ECO:0000313" key="3">
    <source>
        <dbReference type="EMBL" id="MBL4933190.1"/>
    </source>
</evidence>
<keyword evidence="1" id="KW-0472">Membrane</keyword>
<feature type="domain" description="Bacterial Pleckstrin homology" evidence="2">
    <location>
        <begin position="141"/>
        <end position="242"/>
    </location>
</feature>
<evidence type="ECO:0000256" key="1">
    <source>
        <dbReference type="SAM" id="Phobius"/>
    </source>
</evidence>
<sequence>MWFIVALFLVLTITFLSGKGRFLIAGYNTASKEEKAKYDEKKLCRVMGSGMGVITIVLAIPAILNDNTPNFYIGLMIAVIMITIIGILVLTNTICKSNNPEVIHESKEDEARSRKLTKFSLIFTLVVFAVVGVILVTGDIKVSLNDKEISIEATYWKDQTISYKDIQSVTYSEDLSIGSRTNGVGSLRLNEGHFKNNLFGDYTLYSYTKCKSYVVIKTNSGIFVVNGKSSEDTKKLYEEINERIKG</sequence>
<organism evidence="3 4">
    <name type="scientific">Clostridium paridis</name>
    <dbReference type="NCBI Taxonomy" id="2803863"/>
    <lineage>
        <taxon>Bacteria</taxon>
        <taxon>Bacillati</taxon>
        <taxon>Bacillota</taxon>
        <taxon>Clostridia</taxon>
        <taxon>Eubacteriales</taxon>
        <taxon>Clostridiaceae</taxon>
        <taxon>Clostridium</taxon>
    </lineage>
</organism>
<feature type="transmembrane region" description="Helical" evidence="1">
    <location>
        <begin position="70"/>
        <end position="95"/>
    </location>
</feature>
<feature type="transmembrane region" description="Helical" evidence="1">
    <location>
        <begin position="116"/>
        <end position="136"/>
    </location>
</feature>
<comment type="caution">
    <text evidence="3">The sequence shown here is derived from an EMBL/GenBank/DDBJ whole genome shotgun (WGS) entry which is preliminary data.</text>
</comment>
<proteinExistence type="predicted"/>
<reference evidence="3" key="1">
    <citation type="submission" date="2021-01" db="EMBL/GenBank/DDBJ databases">
        <title>Genome public.</title>
        <authorList>
            <person name="Liu C."/>
            <person name="Sun Q."/>
        </authorList>
    </citation>
    <scope>NUCLEOTIDE SEQUENCE</scope>
    <source>
        <strain evidence="3">YIM B02565</strain>
    </source>
</reference>
<keyword evidence="4" id="KW-1185">Reference proteome</keyword>